<name>A0A7J9JGL5_9ROSI</name>
<feature type="region of interest" description="Disordered" evidence="1">
    <location>
        <begin position="1"/>
        <end position="31"/>
    </location>
</feature>
<dbReference type="AlphaFoldDB" id="A0A7J9JGL5"/>
<reference evidence="2 3" key="1">
    <citation type="journal article" date="2019" name="Genome Biol. Evol.">
        <title>Insights into the evolution of the New World diploid cottons (Gossypium, subgenus Houzingenia) based on genome sequencing.</title>
        <authorList>
            <person name="Grover C.E."/>
            <person name="Arick M.A. 2nd"/>
            <person name="Thrash A."/>
            <person name="Conover J.L."/>
            <person name="Sanders W.S."/>
            <person name="Peterson D.G."/>
            <person name="Frelichowski J.E."/>
            <person name="Scheffler J.A."/>
            <person name="Scheffler B.E."/>
            <person name="Wendel J.F."/>
        </authorList>
    </citation>
    <scope>NUCLEOTIDE SEQUENCE [LARGE SCALE GENOMIC DNA]</scope>
    <source>
        <strain evidence="2">6</strain>
        <tissue evidence="2">Leaf</tissue>
    </source>
</reference>
<feature type="non-terminal residue" evidence="2">
    <location>
        <position position="96"/>
    </location>
</feature>
<evidence type="ECO:0000313" key="3">
    <source>
        <dbReference type="Proteomes" id="UP000593575"/>
    </source>
</evidence>
<comment type="caution">
    <text evidence="2">The sequence shown here is derived from an EMBL/GenBank/DDBJ whole genome shotgun (WGS) entry which is preliminary data.</text>
</comment>
<dbReference type="EMBL" id="JABFAE010000008">
    <property type="protein sequence ID" value="MBA0833550.1"/>
    <property type="molecule type" value="Genomic_DNA"/>
</dbReference>
<feature type="compositionally biased region" description="Polar residues" evidence="1">
    <location>
        <begin position="1"/>
        <end position="30"/>
    </location>
</feature>
<organism evidence="2 3">
    <name type="scientific">Gossypium armourianum</name>
    <dbReference type="NCBI Taxonomy" id="34283"/>
    <lineage>
        <taxon>Eukaryota</taxon>
        <taxon>Viridiplantae</taxon>
        <taxon>Streptophyta</taxon>
        <taxon>Embryophyta</taxon>
        <taxon>Tracheophyta</taxon>
        <taxon>Spermatophyta</taxon>
        <taxon>Magnoliopsida</taxon>
        <taxon>eudicotyledons</taxon>
        <taxon>Gunneridae</taxon>
        <taxon>Pentapetalae</taxon>
        <taxon>rosids</taxon>
        <taxon>malvids</taxon>
        <taxon>Malvales</taxon>
        <taxon>Malvaceae</taxon>
        <taxon>Malvoideae</taxon>
        <taxon>Gossypium</taxon>
    </lineage>
</organism>
<keyword evidence="3" id="KW-1185">Reference proteome</keyword>
<sequence>MQFDQGSSRFASINGVNAESVSSSNRQSLHSNERLPGAVLLARARLFERLRGVSVSANRRDGRGPPNPYDVREYLLCEDFREVDAGDWGSEISTGL</sequence>
<proteinExistence type="predicted"/>
<protein>
    <submittedName>
        <fullName evidence="2">Uncharacterized protein</fullName>
    </submittedName>
</protein>
<evidence type="ECO:0000256" key="1">
    <source>
        <dbReference type="SAM" id="MobiDB-lite"/>
    </source>
</evidence>
<dbReference type="Proteomes" id="UP000593575">
    <property type="component" value="Unassembled WGS sequence"/>
</dbReference>
<gene>
    <name evidence="2" type="ORF">Goarm_005985</name>
</gene>
<accession>A0A7J9JGL5</accession>
<evidence type="ECO:0000313" key="2">
    <source>
        <dbReference type="EMBL" id="MBA0833550.1"/>
    </source>
</evidence>